<organism evidence="1 2">
    <name type="scientific">Caerostris darwini</name>
    <dbReference type="NCBI Taxonomy" id="1538125"/>
    <lineage>
        <taxon>Eukaryota</taxon>
        <taxon>Metazoa</taxon>
        <taxon>Ecdysozoa</taxon>
        <taxon>Arthropoda</taxon>
        <taxon>Chelicerata</taxon>
        <taxon>Arachnida</taxon>
        <taxon>Araneae</taxon>
        <taxon>Araneomorphae</taxon>
        <taxon>Entelegynae</taxon>
        <taxon>Araneoidea</taxon>
        <taxon>Araneidae</taxon>
        <taxon>Caerostris</taxon>
    </lineage>
</organism>
<sequence length="167" mass="18698">MQSYLTLYLSREVYKRRNPFGSFVTVPQGVSRFGDFRHKTGLLLAGMAGSTSHNKYPISQRSTQNPFSLSAGESVILCSKRKNSFEESSGVFSSPFFLTPRKTSLVGKGQLDTILPICLVSPPPKVHQDAPEWGKLMYYCRKKGGRRPATITYMSLHDESHLLLAYS</sequence>
<accession>A0AAV4PLV6</accession>
<reference evidence="1 2" key="1">
    <citation type="submission" date="2021-06" db="EMBL/GenBank/DDBJ databases">
        <title>Caerostris darwini draft genome.</title>
        <authorList>
            <person name="Kono N."/>
            <person name="Arakawa K."/>
        </authorList>
    </citation>
    <scope>NUCLEOTIDE SEQUENCE [LARGE SCALE GENOMIC DNA]</scope>
</reference>
<evidence type="ECO:0000313" key="1">
    <source>
        <dbReference type="EMBL" id="GIX98094.1"/>
    </source>
</evidence>
<dbReference type="AlphaFoldDB" id="A0AAV4PLV6"/>
<evidence type="ECO:0000313" key="2">
    <source>
        <dbReference type="Proteomes" id="UP001054837"/>
    </source>
</evidence>
<dbReference type="Proteomes" id="UP001054837">
    <property type="component" value="Unassembled WGS sequence"/>
</dbReference>
<name>A0AAV4PLV6_9ARAC</name>
<proteinExistence type="predicted"/>
<keyword evidence="2" id="KW-1185">Reference proteome</keyword>
<gene>
    <name evidence="1" type="ORF">CDAR_530731</name>
</gene>
<protein>
    <submittedName>
        <fullName evidence="1">Uncharacterized protein</fullName>
    </submittedName>
</protein>
<dbReference type="EMBL" id="BPLQ01003112">
    <property type="protein sequence ID" value="GIX98094.1"/>
    <property type="molecule type" value="Genomic_DNA"/>
</dbReference>
<comment type="caution">
    <text evidence="1">The sequence shown here is derived from an EMBL/GenBank/DDBJ whole genome shotgun (WGS) entry which is preliminary data.</text>
</comment>